<keyword evidence="13" id="KW-1185">Reference proteome</keyword>
<dbReference type="InterPro" id="IPR004099">
    <property type="entry name" value="Pyr_nucl-diS_OxRdtase_dimer"/>
</dbReference>
<evidence type="ECO:0000256" key="4">
    <source>
        <dbReference type="ARBA" id="ARBA00016961"/>
    </source>
</evidence>
<proteinExistence type="inferred from homology"/>
<dbReference type="InterPro" id="IPR050151">
    <property type="entry name" value="Class-I_Pyr_Nuc-Dis_Oxidored"/>
</dbReference>
<dbReference type="EMBL" id="CP088295">
    <property type="protein sequence ID" value="UUY04917.1"/>
    <property type="molecule type" value="Genomic_DNA"/>
</dbReference>
<dbReference type="GO" id="GO:0004148">
    <property type="term" value="F:dihydrolipoyl dehydrogenase (NADH) activity"/>
    <property type="evidence" value="ECO:0007669"/>
    <property type="project" value="UniProtKB-EC"/>
</dbReference>
<reference evidence="13" key="1">
    <citation type="submission" date="2021-11" db="EMBL/GenBank/DDBJ databases">
        <title>Cultivation dependent microbiological survey of springs from the worlds oldest radium mine currently devoted to the extraction of radon-saturated water.</title>
        <authorList>
            <person name="Kapinusova G."/>
            <person name="Smrhova T."/>
            <person name="Strejcek M."/>
            <person name="Suman J."/>
            <person name="Jani K."/>
            <person name="Pajer P."/>
            <person name="Uhlik O."/>
        </authorList>
    </citation>
    <scope>NUCLEOTIDE SEQUENCE [LARGE SCALE GENOMIC DNA]</scope>
    <source>
        <strain evidence="13">J379</strain>
    </source>
</reference>
<feature type="domain" description="FAD/NAD(P)-binding" evidence="11">
    <location>
        <begin position="6"/>
        <end position="321"/>
    </location>
</feature>
<dbReference type="Pfam" id="PF07992">
    <property type="entry name" value="Pyr_redox_2"/>
    <property type="match status" value="1"/>
</dbReference>
<keyword evidence="6 9" id="KW-0274">FAD</keyword>
<comment type="miscellaneous">
    <text evidence="9">The active site is a redox-active disulfide bond.</text>
</comment>
<sequence length="460" mass="47572">MPESAYDLIVIGSGPGGYVAAIRGAQLGLKTAVVEKDVIGGRCLNVACIPAKAVLRTADVLSEVRDAGEFGITVGEPTVDFGAVNERRLKVIKTLTGGVAGLFKKNNIDYIEGFGSLTPEGNVKIGGSFDGTEIQAGKVILATGSVGRPVPGTQFGGNVIGTEQAWQLQEIPAKLVVLGAGASGSEIASAYARLGSEVQLFEGLDRVLPSEDADISKLAERGFKKQGIKVHTSTFVENVQTTDTGVTFTYGGETGEADYLVIATGRGPDVEGLGLDEAGIKLTENGLIEVDGALRTNVPNVYAIGDLVPGPALAHKASDEGIIAAEDAAGKETHPIVYVDVPRATFCTPNVASFGLTEQQAKDAGHDVVVGKVQYGAVGAGTVYGDRTGLVKVVGETKYGEILGGHIIGAKSTELIQELVNVRALEGGFAEVARMVHGHPTLSEAVMEAARAADGWLIHG</sequence>
<dbReference type="PRINTS" id="PR00411">
    <property type="entry name" value="PNDRDTASEI"/>
</dbReference>
<dbReference type="PANTHER" id="PTHR22912:SF217">
    <property type="entry name" value="DIHYDROLIPOYL DEHYDROGENASE"/>
    <property type="match status" value="1"/>
</dbReference>
<dbReference type="InterPro" id="IPR001100">
    <property type="entry name" value="Pyr_nuc-diS_OxRdtase"/>
</dbReference>
<dbReference type="InterPro" id="IPR016156">
    <property type="entry name" value="FAD/NAD-linked_Rdtase_dimer_sf"/>
</dbReference>
<name>A0ABY5PK22_9ACTN</name>
<dbReference type="InterPro" id="IPR036188">
    <property type="entry name" value="FAD/NAD-bd_sf"/>
</dbReference>
<evidence type="ECO:0000256" key="6">
    <source>
        <dbReference type="ARBA" id="ARBA00022827"/>
    </source>
</evidence>
<gene>
    <name evidence="12" type="primary">lpdA</name>
    <name evidence="12" type="ORF">LRS13_05150</name>
</gene>
<dbReference type="SUPFAM" id="SSF51905">
    <property type="entry name" value="FAD/NAD(P)-binding domain"/>
    <property type="match status" value="1"/>
</dbReference>
<dbReference type="Pfam" id="PF02852">
    <property type="entry name" value="Pyr_redox_dim"/>
    <property type="match status" value="1"/>
</dbReference>
<dbReference type="Gene3D" id="3.30.390.30">
    <property type="match status" value="1"/>
</dbReference>
<evidence type="ECO:0000259" key="11">
    <source>
        <dbReference type="Pfam" id="PF07992"/>
    </source>
</evidence>
<evidence type="ECO:0000256" key="1">
    <source>
        <dbReference type="ARBA" id="ARBA00004496"/>
    </source>
</evidence>
<dbReference type="SUPFAM" id="SSF55424">
    <property type="entry name" value="FAD/NAD-linked reductases, dimerisation (C-terminal) domain"/>
    <property type="match status" value="1"/>
</dbReference>
<dbReference type="Proteomes" id="UP001058860">
    <property type="component" value="Chromosome"/>
</dbReference>
<dbReference type="NCBIfam" id="TIGR01350">
    <property type="entry name" value="lipoamide_DH"/>
    <property type="match status" value="1"/>
</dbReference>
<evidence type="ECO:0000313" key="12">
    <source>
        <dbReference type="EMBL" id="UUY04917.1"/>
    </source>
</evidence>
<keyword evidence="9 12" id="KW-0560">Oxidoreductase</keyword>
<comment type="cofactor">
    <cofactor evidence="9">
        <name>FAD</name>
        <dbReference type="ChEBI" id="CHEBI:57692"/>
    </cofactor>
    <text evidence="9">Binds 1 FAD per subunit.</text>
</comment>
<keyword evidence="7 9" id="KW-0520">NAD</keyword>
<comment type="catalytic activity">
    <reaction evidence="8 9">
        <text>N(6)-[(R)-dihydrolipoyl]-L-lysyl-[protein] + NAD(+) = N(6)-[(R)-lipoyl]-L-lysyl-[protein] + NADH + H(+)</text>
        <dbReference type="Rhea" id="RHEA:15045"/>
        <dbReference type="Rhea" id="RHEA-COMP:10474"/>
        <dbReference type="Rhea" id="RHEA-COMP:10475"/>
        <dbReference type="ChEBI" id="CHEBI:15378"/>
        <dbReference type="ChEBI" id="CHEBI:57540"/>
        <dbReference type="ChEBI" id="CHEBI:57945"/>
        <dbReference type="ChEBI" id="CHEBI:83099"/>
        <dbReference type="ChEBI" id="CHEBI:83100"/>
        <dbReference type="EC" id="1.8.1.4"/>
    </reaction>
</comment>
<evidence type="ECO:0000256" key="2">
    <source>
        <dbReference type="ARBA" id="ARBA00007532"/>
    </source>
</evidence>
<comment type="subcellular location">
    <subcellularLocation>
        <location evidence="1">Cytoplasm</location>
    </subcellularLocation>
</comment>
<dbReference type="InterPro" id="IPR023753">
    <property type="entry name" value="FAD/NAD-binding_dom"/>
</dbReference>
<evidence type="ECO:0000256" key="3">
    <source>
        <dbReference type="ARBA" id="ARBA00012608"/>
    </source>
</evidence>
<evidence type="ECO:0000313" key="13">
    <source>
        <dbReference type="Proteomes" id="UP001058860"/>
    </source>
</evidence>
<feature type="domain" description="Pyridine nucleotide-disulphide oxidoreductase dimerisation" evidence="10">
    <location>
        <begin position="341"/>
        <end position="450"/>
    </location>
</feature>
<dbReference type="PIRSF" id="PIRSF000350">
    <property type="entry name" value="Mercury_reductase_MerA"/>
    <property type="match status" value="1"/>
</dbReference>
<dbReference type="RefSeq" id="WP_353865395.1">
    <property type="nucleotide sequence ID" value="NZ_CP088295.1"/>
</dbReference>
<protein>
    <recommendedName>
        <fullName evidence="4 9">Dihydrolipoyl dehydrogenase</fullName>
        <ecNumber evidence="3 9">1.8.1.4</ecNumber>
    </recommendedName>
</protein>
<dbReference type="EC" id="1.8.1.4" evidence="3 9"/>
<dbReference type="PANTHER" id="PTHR22912">
    <property type="entry name" value="DISULFIDE OXIDOREDUCTASE"/>
    <property type="match status" value="1"/>
</dbReference>
<keyword evidence="9" id="KW-0676">Redox-active center</keyword>
<accession>A0ABY5PK22</accession>
<evidence type="ECO:0000256" key="5">
    <source>
        <dbReference type="ARBA" id="ARBA00022630"/>
    </source>
</evidence>
<evidence type="ECO:0000256" key="8">
    <source>
        <dbReference type="ARBA" id="ARBA00049187"/>
    </source>
</evidence>
<dbReference type="Gene3D" id="3.50.50.60">
    <property type="entry name" value="FAD/NAD(P)-binding domain"/>
    <property type="match status" value="2"/>
</dbReference>
<keyword evidence="5 9" id="KW-0285">Flavoprotein</keyword>
<dbReference type="InterPro" id="IPR006258">
    <property type="entry name" value="Lipoamide_DH"/>
</dbReference>
<comment type="similarity">
    <text evidence="2 9">Belongs to the class-I pyridine nucleotide-disulfide oxidoreductase family.</text>
</comment>
<evidence type="ECO:0000256" key="9">
    <source>
        <dbReference type="RuleBase" id="RU003692"/>
    </source>
</evidence>
<evidence type="ECO:0000256" key="7">
    <source>
        <dbReference type="ARBA" id="ARBA00023027"/>
    </source>
</evidence>
<evidence type="ECO:0000259" key="10">
    <source>
        <dbReference type="Pfam" id="PF02852"/>
    </source>
</evidence>
<dbReference type="PRINTS" id="PR00368">
    <property type="entry name" value="FADPNR"/>
</dbReference>
<organism evidence="12 13">
    <name type="scientific">Svornostia abyssi</name>
    <dbReference type="NCBI Taxonomy" id="2898438"/>
    <lineage>
        <taxon>Bacteria</taxon>
        <taxon>Bacillati</taxon>
        <taxon>Actinomycetota</taxon>
        <taxon>Thermoleophilia</taxon>
        <taxon>Solirubrobacterales</taxon>
        <taxon>Baekduiaceae</taxon>
        <taxon>Svornostia</taxon>
    </lineage>
</organism>